<feature type="binding site" evidence="5">
    <location>
        <position position="414"/>
    </location>
    <ligand>
        <name>ATP</name>
        <dbReference type="ChEBI" id="CHEBI:30616"/>
    </ligand>
</feature>
<dbReference type="GO" id="GO:0004674">
    <property type="term" value="F:protein serine/threonine kinase activity"/>
    <property type="evidence" value="ECO:0007669"/>
    <property type="project" value="UniProtKB-KW"/>
</dbReference>
<keyword evidence="2" id="KW-0677">Repeat</keyword>
<proteinExistence type="predicted"/>
<dbReference type="Pfam" id="PF25497">
    <property type="entry name" value="COR-B"/>
    <property type="match status" value="1"/>
</dbReference>
<dbReference type="Gene3D" id="1.10.510.10">
    <property type="entry name" value="Transferase(Phosphotransferase) domain 1"/>
    <property type="match status" value="1"/>
</dbReference>
<accession>A0A6B2KXB9</accession>
<dbReference type="PANTHER" id="PTHR44329">
    <property type="entry name" value="SERINE/THREONINE-PROTEIN KINASE TNNI3K-RELATED"/>
    <property type="match status" value="1"/>
</dbReference>
<name>A0A6B2KXB9_9EUKA</name>
<dbReference type="PRINTS" id="PR00109">
    <property type="entry name" value="TYRKINASE"/>
</dbReference>
<dbReference type="InterPro" id="IPR000719">
    <property type="entry name" value="Prot_kinase_dom"/>
</dbReference>
<dbReference type="InterPro" id="IPR001245">
    <property type="entry name" value="Ser-Thr/Tyr_kinase_cat_dom"/>
</dbReference>
<dbReference type="PROSITE" id="PS00107">
    <property type="entry name" value="PROTEIN_KINASE_ATP"/>
    <property type="match status" value="1"/>
</dbReference>
<dbReference type="SUPFAM" id="SSF56112">
    <property type="entry name" value="Protein kinase-like (PK-like)"/>
    <property type="match status" value="1"/>
</dbReference>
<keyword evidence="3 5" id="KW-0547">Nucleotide-binding</keyword>
<keyword evidence="1" id="KW-0723">Serine/threonine-protein kinase</keyword>
<evidence type="ECO:0000256" key="3">
    <source>
        <dbReference type="ARBA" id="ARBA00022741"/>
    </source>
</evidence>
<dbReference type="InterPro" id="IPR008271">
    <property type="entry name" value="Ser/Thr_kinase_AS"/>
</dbReference>
<keyword evidence="4 5" id="KW-0067">ATP-binding</keyword>
<dbReference type="InterPro" id="IPR032171">
    <property type="entry name" value="COR-A"/>
</dbReference>
<dbReference type="InterPro" id="IPR057263">
    <property type="entry name" value="COR-B"/>
</dbReference>
<dbReference type="Pfam" id="PF07714">
    <property type="entry name" value="PK_Tyr_Ser-Thr"/>
    <property type="match status" value="1"/>
</dbReference>
<evidence type="ECO:0000256" key="1">
    <source>
        <dbReference type="ARBA" id="ARBA00022527"/>
    </source>
</evidence>
<dbReference type="EMBL" id="GIBP01000279">
    <property type="protein sequence ID" value="NDV29248.1"/>
    <property type="molecule type" value="Transcribed_RNA"/>
</dbReference>
<evidence type="ECO:0000256" key="2">
    <source>
        <dbReference type="ARBA" id="ARBA00022737"/>
    </source>
</evidence>
<sequence length="998" mass="113814">MLDPSPNISPLTKEIEGRVSDANIKSSFELMEALLKEHANESNVPILNFNDLMRIGALCHLTNSAEIKACVRTLHRSGSIIFYEGIKELQEVVILDPKWLFEVMATFFTANDSFLKDGVVDPKNLKHIWTSYPEEIYPKLVLLLESFDLIISIEQNLNTLLKVIKTSQETDVTPPISLCSLSSTDNPFSKTSAILVPSFLPKNRPNKLIEKIWDNQPEGMPQISRIFRFTFLPNGIFQRFVSRLLHLHTDVLLTTLWSNGAIVSLDSIINVFVQQVTDSSDGIGLEENDIFIEVRSKDKHYMRDIFHELCSELIRIASSWESISWTRHVVFPQMTGEVKKINVETVVDQLEINGGLEGYDGISISNIVPEIMVSNYQGPRIDLKNIKLGKELGEGGFARVKEGISAKNEVYAVKIMNFDASSKKNTSRENDDALSSFRKEVMLQSKLKHPNILSLLAIGVNPHCMYFELCKLGNLHDYKNNLLLPLQWKVKLKIALDIAQAMDYLHSQEPPIAHLDLKSPNVLLQTDPQSQFQIISKVSDFGTALAVRGPIRIRYVENPTWLAPEIIQGQGYREDVDVYAFGLILWEIITRCELFADEDHASTIQDKIISGDRPRIPKECPVELRNLITACWSSDPNSRPKWKQIILTINELFLTEDKEDIVFSREKQSKSTLAVIPDRTITIEETTHNDSPETEEDKIRSSSRFKRILRGSFLEKSGKEPLAMRNCFEDLYNDKNAFNSFKEYLKSGGGDFSTDCLDYHKLVHKYKKTGSSKYSQKITAFLMKEDTVVSLKWSGGKKIFNEHTNTMNLVGVNLEELFIEISSTFEKELEQRILNWKKTDMRKKSVVKKKDIQIISSEPASPLVQKWTMDGSKRKLAASTRNFFSMRTKPMDSDEMKTRQEFEEYCIQNGLNHNFHCYKMITDSSSSSVSTLTQIHFQFLAPSLLILPPNAVIEKIQLLYSQGLTEEKEQEARSVLQELKSLLLEDSIKKGTKERNIT</sequence>
<dbReference type="PROSITE" id="PS50011">
    <property type="entry name" value="PROTEIN_KINASE_DOM"/>
    <property type="match status" value="1"/>
</dbReference>
<organism evidence="7">
    <name type="scientific">Arcella intermedia</name>
    <dbReference type="NCBI Taxonomy" id="1963864"/>
    <lineage>
        <taxon>Eukaryota</taxon>
        <taxon>Amoebozoa</taxon>
        <taxon>Tubulinea</taxon>
        <taxon>Elardia</taxon>
        <taxon>Arcellinida</taxon>
        <taxon>Sphaerothecina</taxon>
        <taxon>Arcellidae</taxon>
        <taxon>Arcella</taxon>
    </lineage>
</organism>
<keyword evidence="1" id="KW-0808">Transferase</keyword>
<evidence type="ECO:0000313" key="7">
    <source>
        <dbReference type="EMBL" id="NDV29248.1"/>
    </source>
</evidence>
<dbReference type="Gene3D" id="3.30.310.200">
    <property type="match status" value="1"/>
</dbReference>
<dbReference type="GO" id="GO:0005737">
    <property type="term" value="C:cytoplasm"/>
    <property type="evidence" value="ECO:0007669"/>
    <property type="project" value="UniProtKB-ARBA"/>
</dbReference>
<dbReference type="Pfam" id="PF16095">
    <property type="entry name" value="COR-A"/>
    <property type="match status" value="1"/>
</dbReference>
<dbReference type="GO" id="GO:0005524">
    <property type="term" value="F:ATP binding"/>
    <property type="evidence" value="ECO:0007669"/>
    <property type="project" value="UniProtKB-UniRule"/>
</dbReference>
<evidence type="ECO:0000256" key="5">
    <source>
        <dbReference type="PROSITE-ProRule" id="PRU10141"/>
    </source>
</evidence>
<feature type="domain" description="Protein kinase" evidence="6">
    <location>
        <begin position="386"/>
        <end position="654"/>
    </location>
</feature>
<dbReference type="Gene3D" id="3.30.200.20">
    <property type="entry name" value="Phosphorylase Kinase, domain 1"/>
    <property type="match status" value="1"/>
</dbReference>
<dbReference type="AlphaFoldDB" id="A0A6B2KXB9"/>
<keyword evidence="1" id="KW-0418">Kinase</keyword>
<dbReference type="InterPro" id="IPR011009">
    <property type="entry name" value="Kinase-like_dom_sf"/>
</dbReference>
<evidence type="ECO:0000259" key="6">
    <source>
        <dbReference type="PROSITE" id="PS50011"/>
    </source>
</evidence>
<dbReference type="InterPro" id="IPR017441">
    <property type="entry name" value="Protein_kinase_ATP_BS"/>
</dbReference>
<protein>
    <recommendedName>
        <fullName evidence="6">Protein kinase domain-containing protein</fullName>
    </recommendedName>
</protein>
<evidence type="ECO:0000256" key="4">
    <source>
        <dbReference type="ARBA" id="ARBA00022840"/>
    </source>
</evidence>
<dbReference type="InterPro" id="IPR051681">
    <property type="entry name" value="Ser/Thr_Kinases-Pseudokinases"/>
</dbReference>
<reference evidence="7" key="1">
    <citation type="journal article" date="2020" name="J. Eukaryot. Microbiol.">
        <title>De novo Sequencing, Assembly and Annotation of the Transcriptome for the Free-Living Testate Amoeba Arcella intermedia.</title>
        <authorList>
            <person name="Ribeiro G.M."/>
            <person name="Porfirio-Sousa A.L."/>
            <person name="Maurer-Alcala X.X."/>
            <person name="Katz L.A."/>
            <person name="Lahr D.J.G."/>
        </authorList>
    </citation>
    <scope>NUCLEOTIDE SEQUENCE</scope>
</reference>
<dbReference type="PROSITE" id="PS00108">
    <property type="entry name" value="PROTEIN_KINASE_ST"/>
    <property type="match status" value="1"/>
</dbReference>
<dbReference type="SMART" id="SM00220">
    <property type="entry name" value="S_TKc"/>
    <property type="match status" value="1"/>
</dbReference>